<feature type="coiled-coil region" evidence="1">
    <location>
        <begin position="310"/>
        <end position="370"/>
    </location>
</feature>
<protein>
    <submittedName>
        <fullName evidence="4">KASH domain-containing protein</fullName>
    </submittedName>
</protein>
<keyword evidence="1" id="KW-0175">Coiled coil</keyword>
<keyword evidence="2" id="KW-0472">Membrane</keyword>
<feature type="transmembrane region" description="Helical" evidence="2">
    <location>
        <begin position="20"/>
        <end position="42"/>
    </location>
</feature>
<dbReference type="Proteomes" id="UP000035680">
    <property type="component" value="Unassembled WGS sequence"/>
</dbReference>
<keyword evidence="3" id="KW-1185">Reference proteome</keyword>
<feature type="coiled-coil region" evidence="1">
    <location>
        <begin position="108"/>
        <end position="135"/>
    </location>
</feature>
<evidence type="ECO:0000313" key="3">
    <source>
        <dbReference type="Proteomes" id="UP000035680"/>
    </source>
</evidence>
<reference evidence="4" key="2">
    <citation type="submission" date="2015-08" db="UniProtKB">
        <authorList>
            <consortium name="WormBaseParasite"/>
        </authorList>
    </citation>
    <scope>IDENTIFICATION</scope>
</reference>
<reference evidence="3" key="1">
    <citation type="submission" date="2014-07" db="EMBL/GenBank/DDBJ databases">
        <authorList>
            <person name="Martin A.A"/>
            <person name="De Silva N."/>
        </authorList>
    </citation>
    <scope>NUCLEOTIDE SEQUENCE</scope>
</reference>
<organism evidence="3 4">
    <name type="scientific">Strongyloides venezuelensis</name>
    <name type="common">Threadworm</name>
    <dbReference type="NCBI Taxonomy" id="75913"/>
    <lineage>
        <taxon>Eukaryota</taxon>
        <taxon>Metazoa</taxon>
        <taxon>Ecdysozoa</taxon>
        <taxon>Nematoda</taxon>
        <taxon>Chromadorea</taxon>
        <taxon>Rhabditida</taxon>
        <taxon>Tylenchina</taxon>
        <taxon>Panagrolaimomorpha</taxon>
        <taxon>Strongyloidoidea</taxon>
        <taxon>Strongyloididae</taxon>
        <taxon>Strongyloides</taxon>
    </lineage>
</organism>
<accession>A0A0K0F5I2</accession>
<feature type="transmembrane region" description="Helical" evidence="2">
    <location>
        <begin position="596"/>
        <end position="619"/>
    </location>
</feature>
<name>A0A0K0F5I2_STRVS</name>
<dbReference type="AlphaFoldDB" id="A0A0K0F5I2"/>
<evidence type="ECO:0000256" key="2">
    <source>
        <dbReference type="SAM" id="Phobius"/>
    </source>
</evidence>
<evidence type="ECO:0000313" key="4">
    <source>
        <dbReference type="WBParaSite" id="SVE_0407300.1"/>
    </source>
</evidence>
<keyword evidence="2" id="KW-1133">Transmembrane helix</keyword>
<evidence type="ECO:0000256" key="1">
    <source>
        <dbReference type="SAM" id="Coils"/>
    </source>
</evidence>
<sequence>MSNSGNQMDNMLGRKYFFSLFRVPYFTAKIFIFKINLFATFYQTDNFFRCMKDYFNNLIMDTSRINFFNDDTQTNESLTTLLDINATKFYNKNRGRFAELSKNDEIFIQNIEKNISSFKKKIDEYESEIKTIEYDESISYKLERKLDKLNFEVSIISCMLLDKKNNTKIKKFLDSLTKTFESINNLHNCIYEFANFNEALVKIKNINHKMCNSYSGSEEDMFQFVSIIKSVELMLMVIKNPSYTLRLRSWLNISREKYFKYMKSKNSNDKRDMYYEEVMYCIQNIIEEDKKFQKIVCNGLCEAESILEQLNSHQEKIIELIFKIEEYEKMSVFANESSFERGKQNLEVLLNDVNDKISKLSEDIENEKNFIFHFIDIWDSWRHFLEFIPKNEDLDVSQLKNWKKEGQHIIDSWSLFKIEYHARQKHFLIGDELLDKLSQNGNDRLVDDYKQYVNKVIKKVTEDSFRFSLVGNSIDEIFALKNFDETMTELEESNINDSDINIDFIVSDDIDNLITEFDSIHINEANKRQSITIEIKELHHSEETSGIIDDHEDEGTIDSDMSIPDESLSENSFEFYETNNEKKLISPIRGNLCISVLRVIFSMTIFLFCIFFIFVLYYGREEFLPCCLREFWWTHFRRNGRTPF</sequence>
<dbReference type="WBParaSite" id="SVE_0407300.1">
    <property type="protein sequence ID" value="SVE_0407300.1"/>
    <property type="gene ID" value="SVE_0407300"/>
</dbReference>
<proteinExistence type="predicted"/>
<keyword evidence="2" id="KW-0812">Transmembrane</keyword>